<proteinExistence type="predicted"/>
<dbReference type="InterPro" id="IPR011893">
    <property type="entry name" value="Selenoprotein_Rdx-typ"/>
</dbReference>
<dbReference type="SUPFAM" id="SSF52833">
    <property type="entry name" value="Thioredoxin-like"/>
    <property type="match status" value="1"/>
</dbReference>
<reference evidence="2 3" key="1">
    <citation type="submission" date="2020-07" db="EMBL/GenBank/DDBJ databases">
        <authorList>
            <person name="Feng X."/>
        </authorList>
    </citation>
    <scope>NUCLEOTIDE SEQUENCE [LARGE SCALE GENOMIC DNA]</scope>
    <source>
        <strain evidence="2 3">JCM14086</strain>
    </source>
</reference>
<name>A0A7X1AY70_9BACT</name>
<gene>
    <name evidence="2" type="ORF">H5P30_10390</name>
</gene>
<dbReference type="Pfam" id="PF10262">
    <property type="entry name" value="Rdx"/>
    <property type="match status" value="1"/>
</dbReference>
<keyword evidence="3" id="KW-1185">Reference proteome</keyword>
<dbReference type="PANTHER" id="PTHR36417">
    <property type="entry name" value="SELENOPROTEIN DOMAIN PROTEIN (AFU_ORTHOLOGUE AFUA_1G05220)"/>
    <property type="match status" value="1"/>
</dbReference>
<dbReference type="RefSeq" id="WP_185692883.1">
    <property type="nucleotide sequence ID" value="NZ_JACHVA010000082.1"/>
</dbReference>
<dbReference type="EMBL" id="JACHVA010000082">
    <property type="protein sequence ID" value="MBC2602186.1"/>
    <property type="molecule type" value="Genomic_DNA"/>
</dbReference>
<protein>
    <submittedName>
        <fullName evidence="2">SelT/SelW/SelH family protein</fullName>
    </submittedName>
</protein>
<dbReference type="NCBIfam" id="TIGR02174">
    <property type="entry name" value="CXXU_selWTH"/>
    <property type="match status" value="1"/>
</dbReference>
<comment type="caution">
    <text evidence="2">The sequence shown here is derived from an EMBL/GenBank/DDBJ whole genome shotgun (WGS) entry which is preliminary data.</text>
</comment>
<organism evidence="2 3">
    <name type="scientific">Puniceicoccus vermicola</name>
    <dbReference type="NCBI Taxonomy" id="388746"/>
    <lineage>
        <taxon>Bacteria</taxon>
        <taxon>Pseudomonadati</taxon>
        <taxon>Verrucomicrobiota</taxon>
        <taxon>Opitutia</taxon>
        <taxon>Puniceicoccales</taxon>
        <taxon>Puniceicoccaceae</taxon>
        <taxon>Puniceicoccus</taxon>
    </lineage>
</organism>
<keyword evidence="1" id="KW-0676">Redox-active center</keyword>
<dbReference type="InterPro" id="IPR036249">
    <property type="entry name" value="Thioredoxin-like_sf"/>
</dbReference>
<sequence length="98" mass="10875">MPETTKPLIVITYCPGCKWLLRSAWMGQELLSTFEEDLAGVTLSPSDSSGVFRVVSGETVLWDRGEEGGFPEIKELKKRVRDLLAPGRDLGHIDRTKG</sequence>
<dbReference type="AlphaFoldDB" id="A0A7X1AY70"/>
<evidence type="ECO:0000313" key="2">
    <source>
        <dbReference type="EMBL" id="MBC2602186.1"/>
    </source>
</evidence>
<evidence type="ECO:0000313" key="3">
    <source>
        <dbReference type="Proteomes" id="UP000525652"/>
    </source>
</evidence>
<dbReference type="Proteomes" id="UP000525652">
    <property type="component" value="Unassembled WGS sequence"/>
</dbReference>
<evidence type="ECO:0000256" key="1">
    <source>
        <dbReference type="ARBA" id="ARBA00023284"/>
    </source>
</evidence>
<accession>A0A7X1AY70</accession>
<dbReference type="PANTHER" id="PTHR36417:SF2">
    <property type="entry name" value="SELENOPROTEIN DOMAIN PROTEIN (AFU_ORTHOLOGUE AFUA_1G05220)"/>
    <property type="match status" value="1"/>
</dbReference>
<dbReference type="Gene3D" id="3.40.30.10">
    <property type="entry name" value="Glutaredoxin"/>
    <property type="match status" value="1"/>
</dbReference>